<comment type="similarity">
    <text evidence="2">Belongs to the phosphoenolpyruvate carboxykinase (ATP) family.</text>
</comment>
<dbReference type="SUPFAM" id="SSF68923">
    <property type="entry name" value="PEP carboxykinase N-terminal domain"/>
    <property type="match status" value="1"/>
</dbReference>
<reference evidence="8 11" key="1">
    <citation type="submission" date="2014-12" db="EMBL/GenBank/DDBJ databases">
        <title>Draft genome sequences of 10 type strains of Lactococcus.</title>
        <authorList>
            <person name="Sun Z."/>
            <person name="Zhong Z."/>
            <person name="Liu W."/>
            <person name="Zhang W."/>
            <person name="Zhang H."/>
        </authorList>
    </citation>
    <scope>NUCLEOTIDE SEQUENCE [LARGE SCALE GENOMIC DNA]</scope>
    <source>
        <strain evidence="8 11">DSM 22330</strain>
    </source>
</reference>
<dbReference type="Gene3D" id="3.40.449.10">
    <property type="entry name" value="Phosphoenolpyruvate Carboxykinase, domain 1"/>
    <property type="match status" value="1"/>
</dbReference>
<dbReference type="EMBL" id="FPKS01000006">
    <property type="protein sequence ID" value="SFZ74828.1"/>
    <property type="molecule type" value="Genomic_DNA"/>
</dbReference>
<keyword evidence="4" id="KW-0547">Nucleotide-binding</keyword>
<dbReference type="InterPro" id="IPR013035">
    <property type="entry name" value="PEP_carboxykinase_C"/>
</dbReference>
<dbReference type="GO" id="GO:0016301">
    <property type="term" value="F:kinase activity"/>
    <property type="evidence" value="ECO:0007669"/>
    <property type="project" value="UniProtKB-KW"/>
</dbReference>
<reference evidence="9 10" key="2">
    <citation type="submission" date="2016-11" db="EMBL/GenBank/DDBJ databases">
        <authorList>
            <person name="Jaros S."/>
            <person name="Januszkiewicz K."/>
            <person name="Wedrychowicz H."/>
        </authorList>
    </citation>
    <scope>NUCLEOTIDE SEQUENCE [LARGE SCALE GENOMIC DNA]</scope>
    <source>
        <strain evidence="9 10">DSM 22330</strain>
    </source>
</reference>
<keyword evidence="9" id="KW-0418">Kinase</keyword>
<evidence type="ECO:0000256" key="4">
    <source>
        <dbReference type="ARBA" id="ARBA00022741"/>
    </source>
</evidence>
<dbReference type="Proteomes" id="UP000218979">
    <property type="component" value="Unassembled WGS sequence"/>
</dbReference>
<dbReference type="STRING" id="1122154.SAMN02746068_01374"/>
<dbReference type="GO" id="GO:0004612">
    <property type="term" value="F:phosphoenolpyruvate carboxykinase (ATP) activity"/>
    <property type="evidence" value="ECO:0007669"/>
    <property type="project" value="UniProtKB-EC"/>
</dbReference>
<dbReference type="Pfam" id="PF01293">
    <property type="entry name" value="PEPCK_ATP"/>
    <property type="match status" value="1"/>
</dbReference>
<keyword evidence="5" id="KW-0067">ATP-binding</keyword>
<sequence>MTSIGKYKIKDIQKKNPLFSAIRATVETAFYANNVEKIETVAEAYALAKETSGTIITDLPIHEPEIHGFPKDSKILVFNDGEVVGRTSAARKIIGQPGVDTAYFARLVREAVFGISQRKVYTTEVYVGLNPEFMLKSHLLLPAAYANTILNYLLNFQRETIEYQKMYAESKTYQTGDLYIFGDPDWQHPDYPNGLALFDSKHNVAVILGLRYFGEYKKATLTLAWATAHDNNYIACHGGMKQYTLSDGKKYTMAAFGLSGSGKSTITLAKNDSKYQVTVLHDDAFIINHQDGSTTALEPAYFDKTQDYPMMSEMVKYFLTCQNVGVTLDDVGNKVIVTEDIRNGNGRTVKSKLVTPNRVDHIKEKINAVYWIMQDESLPPVVKVSDPNLASIFGLTLATKRSTAENIVGDIDINEIVIEPFANPFRSYALGEDFTAFKKLFEDRAIDCYILNTGYFNGAKVKPHHTLGAIEAIIDGIGNFVPFGPLEGLSYLPIKHLNPDFEHEGYVASLKASMAERLRFIESKKLEMNAYHALPLGTEDAVKKILTSLASL</sequence>
<evidence type="ECO:0000256" key="5">
    <source>
        <dbReference type="ARBA" id="ARBA00022840"/>
    </source>
</evidence>
<organism evidence="9 10">
    <name type="scientific">Pseudolactococcus chungangensis CAU 28 = DSM 22330</name>
    <dbReference type="NCBI Taxonomy" id="1122154"/>
    <lineage>
        <taxon>Bacteria</taxon>
        <taxon>Bacillati</taxon>
        <taxon>Bacillota</taxon>
        <taxon>Bacilli</taxon>
        <taxon>Lactobacillales</taxon>
        <taxon>Streptococcaceae</taxon>
        <taxon>Pseudolactococcus</taxon>
    </lineage>
</organism>
<accession>A0A1K2HDF5</accession>
<dbReference type="GO" id="GO:0005524">
    <property type="term" value="F:ATP binding"/>
    <property type="evidence" value="ECO:0007669"/>
    <property type="project" value="UniProtKB-KW"/>
</dbReference>
<evidence type="ECO:0000256" key="1">
    <source>
        <dbReference type="ARBA" id="ARBA00004742"/>
    </source>
</evidence>
<proteinExistence type="inferred from homology"/>
<dbReference type="InterPro" id="IPR001272">
    <property type="entry name" value="PEP_carboxykinase_ATP"/>
</dbReference>
<keyword evidence="6" id="KW-0456">Lyase</keyword>
<evidence type="ECO:0000256" key="3">
    <source>
        <dbReference type="ARBA" id="ARBA00012363"/>
    </source>
</evidence>
<dbReference type="UniPathway" id="UPA00138"/>
<evidence type="ECO:0000313" key="11">
    <source>
        <dbReference type="Proteomes" id="UP000218979"/>
    </source>
</evidence>
<keyword evidence="9" id="KW-0808">Transferase</keyword>
<keyword evidence="11" id="KW-1185">Reference proteome</keyword>
<keyword evidence="9" id="KW-0670">Pyruvate</keyword>
<dbReference type="Proteomes" id="UP000185655">
    <property type="component" value="Unassembled WGS sequence"/>
</dbReference>
<protein>
    <recommendedName>
        <fullName evidence="3">phosphoenolpyruvate carboxykinase (ATP)</fullName>
        <ecNumber evidence="3">4.1.1.49</ecNumber>
    </recommendedName>
</protein>
<evidence type="ECO:0000313" key="8">
    <source>
        <dbReference type="EMBL" id="PCS01079.1"/>
    </source>
</evidence>
<name>A0A1K2HDF5_9LACT</name>
<dbReference type="SUPFAM" id="SSF53795">
    <property type="entry name" value="PEP carboxykinase-like"/>
    <property type="match status" value="1"/>
</dbReference>
<dbReference type="GO" id="GO:0006094">
    <property type="term" value="P:gluconeogenesis"/>
    <property type="evidence" value="ECO:0007669"/>
    <property type="project" value="UniProtKB-UniPathway"/>
</dbReference>
<gene>
    <name evidence="8" type="ORF">RR45_GL001173</name>
    <name evidence="9" type="ORF">SAMN02746068_01374</name>
</gene>
<evidence type="ECO:0000256" key="6">
    <source>
        <dbReference type="ARBA" id="ARBA00023239"/>
    </source>
</evidence>
<evidence type="ECO:0000313" key="10">
    <source>
        <dbReference type="Proteomes" id="UP000185655"/>
    </source>
</evidence>
<comment type="catalytic activity">
    <reaction evidence="7">
        <text>oxaloacetate + ATP = phosphoenolpyruvate + ADP + CO2</text>
        <dbReference type="Rhea" id="RHEA:18617"/>
        <dbReference type="ChEBI" id="CHEBI:16452"/>
        <dbReference type="ChEBI" id="CHEBI:16526"/>
        <dbReference type="ChEBI" id="CHEBI:30616"/>
        <dbReference type="ChEBI" id="CHEBI:58702"/>
        <dbReference type="ChEBI" id="CHEBI:456216"/>
        <dbReference type="EC" id="4.1.1.49"/>
    </reaction>
</comment>
<evidence type="ECO:0000313" key="9">
    <source>
        <dbReference type="EMBL" id="SFZ74828.1"/>
    </source>
</evidence>
<dbReference type="Gene3D" id="3.90.228.20">
    <property type="match status" value="1"/>
</dbReference>
<comment type="pathway">
    <text evidence="1">Carbohydrate biosynthesis; gluconeogenesis.</text>
</comment>
<dbReference type="RefSeq" id="WP_031366018.1">
    <property type="nucleotide sequence ID" value="NZ_FPKS01000006.1"/>
</dbReference>
<dbReference type="EC" id="4.1.1.49" evidence="3"/>
<evidence type="ECO:0000256" key="7">
    <source>
        <dbReference type="ARBA" id="ARBA00047371"/>
    </source>
</evidence>
<dbReference type="EMBL" id="JXJT01000025">
    <property type="protein sequence ID" value="PCS01079.1"/>
    <property type="molecule type" value="Genomic_DNA"/>
</dbReference>
<evidence type="ECO:0000256" key="2">
    <source>
        <dbReference type="ARBA" id="ARBA00006052"/>
    </source>
</evidence>
<dbReference type="InterPro" id="IPR008210">
    <property type="entry name" value="PEP_carboxykinase_N"/>
</dbReference>
<dbReference type="AlphaFoldDB" id="A0A1K2HDF5"/>